<protein>
    <submittedName>
        <fullName evidence="1">Uncharacterized protein</fullName>
    </submittedName>
</protein>
<dbReference type="Proteomes" id="UP000016600">
    <property type="component" value="Unassembled WGS sequence"/>
</dbReference>
<evidence type="ECO:0000313" key="2">
    <source>
        <dbReference type="Proteomes" id="UP000016600"/>
    </source>
</evidence>
<dbReference type="EMBL" id="AWET01000008">
    <property type="protein sequence ID" value="ERK03722.1"/>
    <property type="molecule type" value="Genomic_DNA"/>
</dbReference>
<name>U2KZ40_9BACT</name>
<sequence length="74" mass="8629">MKKLPNDLAYSIMSELAETEGLDDNLMRLIYENGDKGCKVAICLRDDLAQELRDCCERSDDIDIRDHYMQKMKK</sequence>
<reference evidence="1 2" key="1">
    <citation type="submission" date="2013-08" db="EMBL/GenBank/DDBJ databases">
        <authorList>
            <person name="Durkin A.S."/>
            <person name="Haft D.R."/>
            <person name="McCorrison J."/>
            <person name="Torralba M."/>
            <person name="Gillis M."/>
            <person name="Haft D.H."/>
            <person name="Methe B."/>
            <person name="Sutton G."/>
            <person name="Nelson K.E."/>
        </authorList>
    </citation>
    <scope>NUCLEOTIDE SEQUENCE [LARGE SCALE GENOMIC DNA]</scope>
    <source>
        <strain evidence="1 2">F0068</strain>
    </source>
</reference>
<evidence type="ECO:0000313" key="1">
    <source>
        <dbReference type="EMBL" id="ERK03722.1"/>
    </source>
</evidence>
<comment type="caution">
    <text evidence="1">The sequence shown here is derived from an EMBL/GenBank/DDBJ whole genome shotgun (WGS) entry which is preliminary data.</text>
</comment>
<accession>U2KZ40</accession>
<dbReference type="PATRIC" id="fig|1081904.3.peg.458"/>
<organism evidence="1 2">
    <name type="scientific">Hoylesella pleuritidis F0068</name>
    <dbReference type="NCBI Taxonomy" id="1081904"/>
    <lineage>
        <taxon>Bacteria</taxon>
        <taxon>Pseudomonadati</taxon>
        <taxon>Bacteroidota</taxon>
        <taxon>Bacteroidia</taxon>
        <taxon>Bacteroidales</taxon>
        <taxon>Prevotellaceae</taxon>
        <taxon>Hoylesella</taxon>
    </lineage>
</organism>
<proteinExistence type="predicted"/>
<gene>
    <name evidence="1" type="ORF">HMPREF1218_0037</name>
</gene>
<dbReference type="AlphaFoldDB" id="U2KZ40"/>
<keyword evidence="2" id="KW-1185">Reference proteome</keyword>